<organism evidence="1 2">
    <name type="scientific">Paramecium primaurelia</name>
    <dbReference type="NCBI Taxonomy" id="5886"/>
    <lineage>
        <taxon>Eukaryota</taxon>
        <taxon>Sar</taxon>
        <taxon>Alveolata</taxon>
        <taxon>Ciliophora</taxon>
        <taxon>Intramacronucleata</taxon>
        <taxon>Oligohymenophorea</taxon>
        <taxon>Peniculida</taxon>
        <taxon>Parameciidae</taxon>
        <taxon>Paramecium</taxon>
    </lineage>
</organism>
<protein>
    <submittedName>
        <fullName evidence="1">Uncharacterized protein</fullName>
    </submittedName>
</protein>
<name>A0A8S1P611_PARPR</name>
<sequence>MDNNYEDIEWQDGQLQINFSVVNAHNNEIQYILDGSILKTQQIKYLKWEGLIGNNNQKVGKWIPYWKMQGLFLGGIYDNLGLKQGIWKDLDENFWDQAQIIQRGQYLNSTKIGRWDIIHKNQIIGGGQYDDLGQKIGKWSELYINFFSHSSSMSDIIHEGEYKDGKKIGYWIILDRNQEFGGGLYNDLGLKNGLWVEFSSSLRNSSQFIYKGNYQNGLKGGGRYDNNGFKDGLWIDINESFHKLNQFTYNGEYKNNKKYGRWYIMYKKESGQQFNQIGGGSFNQYGMKDGIWVEFADWYASQSLVMFRGEYQNSQKFGRWDIQFKYENFYDYQLIGGGTYDISGMKQGQWIDMNEHSYNLNSLITYNGEYKDNVKQGFWKTMFRSYLTMANFEQRGGGSFNQCGLKEGKWIELHPQFSLYTQIIHIGDYRNGQKCGKWDTCILETKSNKFEKIGGGWYDLDGVKYGIWVDLIDKATIFSSITFRGGYINGKKSGNWIIMHRNQNFNYQQMYELLILQQFQWWRLI</sequence>
<evidence type="ECO:0000313" key="2">
    <source>
        <dbReference type="Proteomes" id="UP000688137"/>
    </source>
</evidence>
<dbReference type="Proteomes" id="UP000688137">
    <property type="component" value="Unassembled WGS sequence"/>
</dbReference>
<comment type="caution">
    <text evidence="1">The sequence shown here is derived from an EMBL/GenBank/DDBJ whole genome shotgun (WGS) entry which is preliminary data.</text>
</comment>
<dbReference type="EMBL" id="CAJJDM010000109">
    <property type="protein sequence ID" value="CAD8098335.1"/>
    <property type="molecule type" value="Genomic_DNA"/>
</dbReference>
<dbReference type="AlphaFoldDB" id="A0A8S1P611"/>
<dbReference type="PANTHER" id="PTHR33706:SF1">
    <property type="entry name" value="TPR REPEAT PROTEIN"/>
    <property type="match status" value="1"/>
</dbReference>
<accession>A0A8S1P611</accession>
<keyword evidence="2" id="KW-1185">Reference proteome</keyword>
<reference evidence="1" key="1">
    <citation type="submission" date="2021-01" db="EMBL/GenBank/DDBJ databases">
        <authorList>
            <consortium name="Genoscope - CEA"/>
            <person name="William W."/>
        </authorList>
    </citation>
    <scope>NUCLEOTIDE SEQUENCE</scope>
</reference>
<proteinExistence type="predicted"/>
<dbReference type="OMA" id="WIDINES"/>
<evidence type="ECO:0000313" key="1">
    <source>
        <dbReference type="EMBL" id="CAD8098335.1"/>
    </source>
</evidence>
<dbReference type="PANTHER" id="PTHR33706">
    <property type="entry name" value="MORN VARIANT REPEAT PROTEIN"/>
    <property type="match status" value="1"/>
</dbReference>
<gene>
    <name evidence="1" type="ORF">PPRIM_AZ9-3.1.T1060177</name>
</gene>